<evidence type="ECO:0000256" key="4">
    <source>
        <dbReference type="ARBA" id="ARBA00022448"/>
    </source>
</evidence>
<evidence type="ECO:0000256" key="3">
    <source>
        <dbReference type="ARBA" id="ARBA00007069"/>
    </source>
</evidence>
<keyword evidence="8 10" id="KW-1133">Transmembrane helix</keyword>
<keyword evidence="9 10" id="KW-0472">Membrane</keyword>
<feature type="transmembrane region" description="Helical" evidence="10">
    <location>
        <begin position="261"/>
        <end position="286"/>
    </location>
</feature>
<sequence length="367" mass="38457">MTVTAPAGARPRSRVAAARRRPGAWRLSDSIELAAAAASSYVLTWLIFGRLMPFTVQPAGFAICWYALFLGAYWGVARDSSGPVVARDRIMAVLISTGAGLALAPLLLVIGYVVYRGLSSLRPGFLLETMQLTGPLQPATEGGGMHSILGTIEQVGIAALISVPLGILTAVYLNEVKGPIAAPARLVASAMTALPSVVAGLFVYALLIVRLRWGFSGFAGSLALAILMLPTVTIAAEQVLRIVPGSLREAALALGGPEWRAVALVVLPTARTGLITAVILGTARIIGETAPMMLTAVGTKILNPNPFGGIQDDLPLFVYHQIRAPQDTSVDRAWAGSLVLLILVLLLFLLARAGGQGGRRSGKGTRR</sequence>
<dbReference type="PANTHER" id="PTHR42922:SF1">
    <property type="entry name" value="PHOSPHATE TRANSPORT SYSTEM PERMEASE PROTEIN PSTA"/>
    <property type="match status" value="1"/>
</dbReference>
<dbReference type="Proteomes" id="UP000248544">
    <property type="component" value="Unassembled WGS sequence"/>
</dbReference>
<dbReference type="AlphaFoldDB" id="A0A2W2I594"/>
<feature type="transmembrane region" description="Helical" evidence="10">
    <location>
        <begin position="215"/>
        <end position="240"/>
    </location>
</feature>
<evidence type="ECO:0000256" key="9">
    <source>
        <dbReference type="ARBA" id="ARBA00023136"/>
    </source>
</evidence>
<evidence type="ECO:0000256" key="6">
    <source>
        <dbReference type="ARBA" id="ARBA00022592"/>
    </source>
</evidence>
<dbReference type="EMBL" id="POUA01000103">
    <property type="protein sequence ID" value="PZG45694.1"/>
    <property type="molecule type" value="Genomic_DNA"/>
</dbReference>
<comment type="function">
    <text evidence="1">Part of the binding-protein-dependent transport system for phosphate; probably responsible for the translocation of the substrate across the membrane.</text>
</comment>
<dbReference type="Pfam" id="PF00528">
    <property type="entry name" value="BPD_transp_1"/>
    <property type="match status" value="1"/>
</dbReference>
<dbReference type="Gene3D" id="1.10.3720.10">
    <property type="entry name" value="MetI-like"/>
    <property type="match status" value="1"/>
</dbReference>
<evidence type="ECO:0000256" key="8">
    <source>
        <dbReference type="ARBA" id="ARBA00022989"/>
    </source>
</evidence>
<dbReference type="InterPro" id="IPR005672">
    <property type="entry name" value="Phosphate_PstA"/>
</dbReference>
<comment type="similarity">
    <text evidence="3 10">Belongs to the binding-protein-dependent transport system permease family. CysTW subfamily.</text>
</comment>
<feature type="transmembrane region" description="Helical" evidence="10">
    <location>
        <begin position="186"/>
        <end position="209"/>
    </location>
</feature>
<dbReference type="NCBIfam" id="TIGR00974">
    <property type="entry name" value="3a0107s02c"/>
    <property type="match status" value="1"/>
</dbReference>
<name>A0A2W2I594_9ACTN</name>
<keyword evidence="6" id="KW-0592">Phosphate transport</keyword>
<keyword evidence="7 10" id="KW-0812">Transmembrane</keyword>
<keyword evidence="4" id="KW-0813">Transport</keyword>
<protein>
    <recommendedName>
        <fullName evidence="10">Phosphate transport system permease protein PstA</fullName>
    </recommendedName>
</protein>
<feature type="domain" description="ABC transmembrane type-1" evidence="11">
    <location>
        <begin position="148"/>
        <end position="351"/>
    </location>
</feature>
<gene>
    <name evidence="12" type="primary">pstA</name>
    <name evidence="12" type="ORF">C1I98_15195</name>
</gene>
<keyword evidence="13" id="KW-1185">Reference proteome</keyword>
<dbReference type="InterPro" id="IPR000515">
    <property type="entry name" value="MetI-like"/>
</dbReference>
<evidence type="ECO:0000256" key="2">
    <source>
        <dbReference type="ARBA" id="ARBA00004651"/>
    </source>
</evidence>
<dbReference type="PROSITE" id="PS50928">
    <property type="entry name" value="ABC_TM1"/>
    <property type="match status" value="1"/>
</dbReference>
<accession>A0A2W2I594</accession>
<evidence type="ECO:0000256" key="1">
    <source>
        <dbReference type="ARBA" id="ARBA00003510"/>
    </source>
</evidence>
<evidence type="ECO:0000256" key="7">
    <source>
        <dbReference type="ARBA" id="ARBA00022692"/>
    </source>
</evidence>
<dbReference type="InterPro" id="IPR051408">
    <property type="entry name" value="Phosphate_transprt_permease"/>
</dbReference>
<dbReference type="SUPFAM" id="SSF161098">
    <property type="entry name" value="MetI-like"/>
    <property type="match status" value="1"/>
</dbReference>
<reference evidence="12 13" key="1">
    <citation type="submission" date="2018-01" db="EMBL/GenBank/DDBJ databases">
        <title>Draft genome sequence of Sphaerisporangium sp. 7K107.</title>
        <authorList>
            <person name="Sahin N."/>
            <person name="Saygin H."/>
            <person name="Ay H."/>
        </authorList>
    </citation>
    <scope>NUCLEOTIDE SEQUENCE [LARGE SCALE GENOMIC DNA]</scope>
    <source>
        <strain evidence="12 13">7K107</strain>
    </source>
</reference>
<comment type="subcellular location">
    <subcellularLocation>
        <location evidence="2 10">Cell membrane</location>
        <topology evidence="2 10">Multi-pass membrane protein</topology>
    </subcellularLocation>
</comment>
<evidence type="ECO:0000256" key="5">
    <source>
        <dbReference type="ARBA" id="ARBA00022475"/>
    </source>
</evidence>
<evidence type="ECO:0000259" key="11">
    <source>
        <dbReference type="PROSITE" id="PS50928"/>
    </source>
</evidence>
<dbReference type="CDD" id="cd06261">
    <property type="entry name" value="TM_PBP2"/>
    <property type="match status" value="1"/>
</dbReference>
<keyword evidence="5 10" id="KW-1003">Cell membrane</keyword>
<evidence type="ECO:0000313" key="12">
    <source>
        <dbReference type="EMBL" id="PZG45694.1"/>
    </source>
</evidence>
<comment type="caution">
    <text evidence="12">The sequence shown here is derived from an EMBL/GenBank/DDBJ whole genome shotgun (WGS) entry which is preliminary data.</text>
</comment>
<evidence type="ECO:0000313" key="13">
    <source>
        <dbReference type="Proteomes" id="UP000248544"/>
    </source>
</evidence>
<organism evidence="12 13">
    <name type="scientific">Spongiactinospora gelatinilytica</name>
    <dbReference type="NCBI Taxonomy" id="2666298"/>
    <lineage>
        <taxon>Bacteria</taxon>
        <taxon>Bacillati</taxon>
        <taxon>Actinomycetota</taxon>
        <taxon>Actinomycetes</taxon>
        <taxon>Streptosporangiales</taxon>
        <taxon>Streptosporangiaceae</taxon>
        <taxon>Spongiactinospora</taxon>
    </lineage>
</organism>
<feature type="transmembrane region" description="Helical" evidence="10">
    <location>
        <begin position="155"/>
        <end position="174"/>
    </location>
</feature>
<dbReference type="RefSeq" id="WP_111168106.1">
    <property type="nucleotide sequence ID" value="NZ_POUA01000103.1"/>
</dbReference>
<dbReference type="PANTHER" id="PTHR42922">
    <property type="entry name" value="PHOSPHATE TRANSPORT SYSTEM PERMEASE PROTEIN PSTA"/>
    <property type="match status" value="1"/>
</dbReference>
<proteinExistence type="inferred from homology"/>
<dbReference type="InterPro" id="IPR035906">
    <property type="entry name" value="MetI-like_sf"/>
</dbReference>
<feature type="transmembrane region" description="Helical" evidence="10">
    <location>
        <begin position="89"/>
        <end position="115"/>
    </location>
</feature>
<dbReference type="GO" id="GO:0035435">
    <property type="term" value="P:phosphate ion transmembrane transport"/>
    <property type="evidence" value="ECO:0007669"/>
    <property type="project" value="InterPro"/>
</dbReference>
<evidence type="ECO:0000256" key="10">
    <source>
        <dbReference type="RuleBase" id="RU363043"/>
    </source>
</evidence>
<feature type="transmembrane region" description="Helical" evidence="10">
    <location>
        <begin position="333"/>
        <end position="351"/>
    </location>
</feature>
<feature type="transmembrane region" description="Helical" evidence="10">
    <location>
        <begin position="54"/>
        <end position="77"/>
    </location>
</feature>
<feature type="transmembrane region" description="Helical" evidence="10">
    <location>
        <begin position="30"/>
        <end position="48"/>
    </location>
</feature>
<dbReference type="GO" id="GO:0005886">
    <property type="term" value="C:plasma membrane"/>
    <property type="evidence" value="ECO:0007669"/>
    <property type="project" value="UniProtKB-SubCell"/>
</dbReference>
<dbReference type="GO" id="GO:0005315">
    <property type="term" value="F:phosphate transmembrane transporter activity"/>
    <property type="evidence" value="ECO:0007669"/>
    <property type="project" value="InterPro"/>
</dbReference>